<feature type="chain" id="PRO_5020960983" evidence="2">
    <location>
        <begin position="27"/>
        <end position="103"/>
    </location>
</feature>
<feature type="region of interest" description="Disordered" evidence="1">
    <location>
        <begin position="67"/>
        <end position="103"/>
    </location>
</feature>
<dbReference type="Proteomes" id="UP000295724">
    <property type="component" value="Unassembled WGS sequence"/>
</dbReference>
<keyword evidence="2" id="KW-0732">Signal</keyword>
<accession>A0A4R6XQ04</accession>
<keyword evidence="4" id="KW-1185">Reference proteome</keyword>
<reference evidence="3 4" key="1">
    <citation type="submission" date="2019-03" db="EMBL/GenBank/DDBJ databases">
        <title>Genomic Encyclopedia of Type Strains, Phase IV (KMG-IV): sequencing the most valuable type-strain genomes for metagenomic binning, comparative biology and taxonomic classification.</title>
        <authorList>
            <person name="Goeker M."/>
        </authorList>
    </citation>
    <scope>NUCLEOTIDE SEQUENCE [LARGE SCALE GENOMIC DNA]</scope>
    <source>
        <strain evidence="3 4">DSM 25488</strain>
    </source>
</reference>
<evidence type="ECO:0000313" key="3">
    <source>
        <dbReference type="EMBL" id="TDR20489.1"/>
    </source>
</evidence>
<evidence type="ECO:0000256" key="1">
    <source>
        <dbReference type="SAM" id="MobiDB-lite"/>
    </source>
</evidence>
<feature type="signal peptide" evidence="2">
    <location>
        <begin position="1"/>
        <end position="26"/>
    </location>
</feature>
<comment type="caution">
    <text evidence="3">The sequence shown here is derived from an EMBL/GenBank/DDBJ whole genome shotgun (WGS) entry which is preliminary data.</text>
</comment>
<dbReference type="AlphaFoldDB" id="A0A4R6XQ04"/>
<evidence type="ECO:0000256" key="2">
    <source>
        <dbReference type="SAM" id="SignalP"/>
    </source>
</evidence>
<evidence type="ECO:0000313" key="4">
    <source>
        <dbReference type="Proteomes" id="UP000295724"/>
    </source>
</evidence>
<dbReference type="RefSeq" id="WP_099018332.1">
    <property type="nucleotide sequence ID" value="NZ_NIHB01000001.1"/>
</dbReference>
<protein>
    <submittedName>
        <fullName evidence="3">Uncharacterized protein</fullName>
    </submittedName>
</protein>
<gene>
    <name evidence="3" type="ORF">C8D91_1463</name>
</gene>
<dbReference type="EMBL" id="SNZB01000003">
    <property type="protein sequence ID" value="TDR20489.1"/>
    <property type="molecule type" value="Genomic_DNA"/>
</dbReference>
<organism evidence="3 4">
    <name type="scientific">Marinicella litoralis</name>
    <dbReference type="NCBI Taxonomy" id="644220"/>
    <lineage>
        <taxon>Bacteria</taxon>
        <taxon>Pseudomonadati</taxon>
        <taxon>Pseudomonadota</taxon>
        <taxon>Gammaproteobacteria</taxon>
        <taxon>Lysobacterales</taxon>
        <taxon>Marinicellaceae</taxon>
        <taxon>Marinicella</taxon>
    </lineage>
</organism>
<sequence length="103" mass="10831">MNKNNILRTASLSLVLAFSFTPYVLAGGVGMEGAFNCRLHEEAPFATVDVGSVDACDAAMPFRHRKNHIAETGGDQSVGGSAGSDPDTATHNPRDCIVVEPNN</sequence>
<proteinExistence type="predicted"/>
<name>A0A4R6XQ04_9GAMM</name>